<dbReference type="CDD" id="cd06225">
    <property type="entry name" value="HAMP"/>
    <property type="match status" value="1"/>
</dbReference>
<feature type="transmembrane region" description="Helical" evidence="6">
    <location>
        <begin position="43"/>
        <end position="63"/>
    </location>
</feature>
<evidence type="ECO:0000256" key="3">
    <source>
        <dbReference type="ARBA" id="ARBA00029447"/>
    </source>
</evidence>
<comment type="subcellular location">
    <subcellularLocation>
        <location evidence="1">Membrane</location>
    </subcellularLocation>
</comment>
<keyword evidence="4" id="KW-0807">Transducer</keyword>
<dbReference type="PANTHER" id="PTHR43531">
    <property type="entry name" value="PROTEIN ICFG"/>
    <property type="match status" value="1"/>
</dbReference>
<evidence type="ECO:0000256" key="2">
    <source>
        <dbReference type="ARBA" id="ARBA00022481"/>
    </source>
</evidence>
<evidence type="ECO:0000256" key="5">
    <source>
        <dbReference type="SAM" id="Coils"/>
    </source>
</evidence>
<dbReference type="SUPFAM" id="SSF58104">
    <property type="entry name" value="Methyl-accepting chemotaxis protein (MCP) signaling domain"/>
    <property type="match status" value="1"/>
</dbReference>
<evidence type="ECO:0000259" key="7">
    <source>
        <dbReference type="PROSITE" id="PS50111"/>
    </source>
</evidence>
<comment type="similarity">
    <text evidence="3">Belongs to the methyl-accepting chemotaxis (MCP) protein family.</text>
</comment>
<dbReference type="InterPro" id="IPR004090">
    <property type="entry name" value="Chemotax_Me-accpt_rcpt"/>
</dbReference>
<dbReference type="GO" id="GO:0007165">
    <property type="term" value="P:signal transduction"/>
    <property type="evidence" value="ECO:0007669"/>
    <property type="project" value="UniProtKB-KW"/>
</dbReference>
<evidence type="ECO:0000313" key="9">
    <source>
        <dbReference type="EMBL" id="APW41792.1"/>
    </source>
</evidence>
<evidence type="ECO:0000256" key="4">
    <source>
        <dbReference type="PROSITE-ProRule" id="PRU00284"/>
    </source>
</evidence>
<dbReference type="KEGG" id="rsb:RS694_04010"/>
<name>A0A1P8K6Y8_9BURK</name>
<sequence>MTDLEEAGYSFGPAVAMFTAGPKHIQVPQETTGMKPFSIAFKIWMPAIAVSIGLVAMSIGSAVRTIRSQAVTVAEQSEQQSKLELSSRWRGLAEVQAVRGMGAAINADVAAAQYLQSGQDAEMQEMEKIQKKLEEILQSPQERAALDDVKASAAALARSLAKAQELKAAGNMQSVFTHVQGDTKAQLAAFSAAQKKLVQLSEEGAKALRTKAGAERLQTVWSVAGIMAVIILLVVFGTRLLQRNVCDPLDQVVAIAKSIGDGDLSVKINTQRADEMGEVMRSLAHMVDSLAQLVGQVHKSTASIGVASAEIAHGNQDLSDRTEQTASNLQRAASSMGHLSGSVRQSADSARQANALAGEAFAVADRGGASVAQVVSTMHEINASSRKIVDIIGVIDGIAFQTNILALNAAVEAARAGEQGRGFAVVASEVRSLAGRSAEAAKEIKSLIGASVANVETGSQLADTAGQTMQEIVKSVQSVSGIIGEITATSAEQSDDMQQVNSAVSELEQVTQQNAALVEQSAAAASSMREQAAVLGALIGRFKLPAIA</sequence>
<dbReference type="eggNOG" id="COG0840">
    <property type="taxonomic scope" value="Bacteria"/>
</dbReference>
<dbReference type="InterPro" id="IPR047347">
    <property type="entry name" value="YvaQ-like_sensor"/>
</dbReference>
<reference evidence="9 10" key="1">
    <citation type="submission" date="2017-01" db="EMBL/GenBank/DDBJ databases">
        <authorList>
            <person name="Mah S.A."/>
            <person name="Swanson W.J."/>
            <person name="Moy G.W."/>
            <person name="Vacquier V.D."/>
        </authorList>
    </citation>
    <scope>NUCLEOTIDE SEQUENCE [LARGE SCALE GENOMIC DNA]</scope>
    <source>
        <strain evidence="9 10">DSM 22694</strain>
    </source>
</reference>
<feature type="coiled-coil region" evidence="5">
    <location>
        <begin position="119"/>
        <end position="166"/>
    </location>
</feature>
<feature type="domain" description="HAMP" evidence="8">
    <location>
        <begin position="243"/>
        <end position="295"/>
    </location>
</feature>
<proteinExistence type="inferred from homology"/>
<dbReference type="Pfam" id="PF00015">
    <property type="entry name" value="MCPsignal"/>
    <property type="match status" value="1"/>
</dbReference>
<dbReference type="STRING" id="1484693.RS694_04010"/>
<dbReference type="CDD" id="cd11386">
    <property type="entry name" value="MCP_signal"/>
    <property type="match status" value="1"/>
</dbReference>
<dbReference type="CDD" id="cd19411">
    <property type="entry name" value="MCP2201-like_sensor"/>
    <property type="match status" value="1"/>
</dbReference>
<dbReference type="PRINTS" id="PR00260">
    <property type="entry name" value="CHEMTRNSDUCR"/>
</dbReference>
<dbReference type="SMART" id="SM00304">
    <property type="entry name" value="HAMP"/>
    <property type="match status" value="1"/>
</dbReference>
<dbReference type="AlphaFoldDB" id="A0A1P8K6Y8"/>
<keyword evidence="5" id="KW-0175">Coiled coil</keyword>
<evidence type="ECO:0000256" key="6">
    <source>
        <dbReference type="SAM" id="Phobius"/>
    </source>
</evidence>
<dbReference type="FunFam" id="1.10.287.950:FF:000001">
    <property type="entry name" value="Methyl-accepting chemotaxis sensory transducer"/>
    <property type="match status" value="1"/>
</dbReference>
<evidence type="ECO:0000313" key="10">
    <source>
        <dbReference type="Proteomes" id="UP000186110"/>
    </source>
</evidence>
<dbReference type="GO" id="GO:0004888">
    <property type="term" value="F:transmembrane signaling receptor activity"/>
    <property type="evidence" value="ECO:0007669"/>
    <property type="project" value="InterPro"/>
</dbReference>
<keyword evidence="6" id="KW-1133">Transmembrane helix</keyword>
<evidence type="ECO:0000259" key="8">
    <source>
        <dbReference type="PROSITE" id="PS50885"/>
    </source>
</evidence>
<dbReference type="GO" id="GO:0005886">
    <property type="term" value="C:plasma membrane"/>
    <property type="evidence" value="ECO:0007669"/>
    <property type="project" value="TreeGrafter"/>
</dbReference>
<feature type="transmembrane region" description="Helical" evidence="6">
    <location>
        <begin position="219"/>
        <end position="241"/>
    </location>
</feature>
<dbReference type="Proteomes" id="UP000186110">
    <property type="component" value="Chromosome"/>
</dbReference>
<organism evidence="9 10">
    <name type="scientific">Rhodoferax saidenbachensis</name>
    <dbReference type="NCBI Taxonomy" id="1484693"/>
    <lineage>
        <taxon>Bacteria</taxon>
        <taxon>Pseudomonadati</taxon>
        <taxon>Pseudomonadota</taxon>
        <taxon>Betaproteobacteria</taxon>
        <taxon>Burkholderiales</taxon>
        <taxon>Comamonadaceae</taxon>
        <taxon>Rhodoferax</taxon>
    </lineage>
</organism>
<dbReference type="PROSITE" id="PS50885">
    <property type="entry name" value="HAMP"/>
    <property type="match status" value="1"/>
</dbReference>
<dbReference type="PROSITE" id="PS50111">
    <property type="entry name" value="CHEMOTAXIS_TRANSDUC_2"/>
    <property type="match status" value="1"/>
</dbReference>
<evidence type="ECO:0000256" key="1">
    <source>
        <dbReference type="ARBA" id="ARBA00004370"/>
    </source>
</evidence>
<gene>
    <name evidence="9" type="ORF">RS694_04010</name>
</gene>
<protein>
    <recommendedName>
        <fullName evidence="11">Methyl-accepting chemotaxis protein</fullName>
    </recommendedName>
</protein>
<dbReference type="InterPro" id="IPR051310">
    <property type="entry name" value="MCP_chemotaxis"/>
</dbReference>
<dbReference type="InterPro" id="IPR004089">
    <property type="entry name" value="MCPsignal_dom"/>
</dbReference>
<dbReference type="GO" id="GO:0006935">
    <property type="term" value="P:chemotaxis"/>
    <property type="evidence" value="ECO:0007669"/>
    <property type="project" value="InterPro"/>
</dbReference>
<dbReference type="Gene3D" id="1.10.287.950">
    <property type="entry name" value="Methyl-accepting chemotaxis protein"/>
    <property type="match status" value="1"/>
</dbReference>
<accession>A0A1P8K6Y8</accession>
<keyword evidence="2" id="KW-0488">Methylation</keyword>
<dbReference type="Pfam" id="PF00672">
    <property type="entry name" value="HAMP"/>
    <property type="match status" value="1"/>
</dbReference>
<keyword evidence="6" id="KW-0812">Transmembrane</keyword>
<dbReference type="SMART" id="SM00283">
    <property type="entry name" value="MA"/>
    <property type="match status" value="1"/>
</dbReference>
<keyword evidence="6" id="KW-0472">Membrane</keyword>
<dbReference type="PANTHER" id="PTHR43531:SF14">
    <property type="entry name" value="METHYL-ACCEPTING CHEMOTAXIS PROTEIN I-RELATED"/>
    <property type="match status" value="1"/>
</dbReference>
<evidence type="ECO:0008006" key="11">
    <source>
        <dbReference type="Google" id="ProtNLM"/>
    </source>
</evidence>
<keyword evidence="10" id="KW-1185">Reference proteome</keyword>
<feature type="domain" description="Methyl-accepting transducer" evidence="7">
    <location>
        <begin position="300"/>
        <end position="529"/>
    </location>
</feature>
<dbReference type="InterPro" id="IPR003660">
    <property type="entry name" value="HAMP_dom"/>
</dbReference>
<dbReference type="EMBL" id="CP019239">
    <property type="protein sequence ID" value="APW41792.1"/>
    <property type="molecule type" value="Genomic_DNA"/>
</dbReference>